<dbReference type="PRINTS" id="PR01217">
    <property type="entry name" value="PRICHEXTENSN"/>
</dbReference>
<feature type="region of interest" description="Disordered" evidence="1">
    <location>
        <begin position="75"/>
        <end position="107"/>
    </location>
</feature>
<keyword evidence="2" id="KW-0732">Signal</keyword>
<feature type="chain" id="PRO_5042056106" evidence="2">
    <location>
        <begin position="20"/>
        <end position="415"/>
    </location>
</feature>
<keyword evidence="4" id="KW-1185">Reference proteome</keyword>
<evidence type="ECO:0000313" key="4">
    <source>
        <dbReference type="Proteomes" id="UP001215280"/>
    </source>
</evidence>
<gene>
    <name evidence="3" type="ORF">DFH07DRAFT_967124</name>
</gene>
<comment type="caution">
    <text evidence="3">The sequence shown here is derived from an EMBL/GenBank/DDBJ whole genome shotgun (WGS) entry which is preliminary data.</text>
</comment>
<organism evidence="3 4">
    <name type="scientific">Mycena maculata</name>
    <dbReference type="NCBI Taxonomy" id="230809"/>
    <lineage>
        <taxon>Eukaryota</taxon>
        <taxon>Fungi</taxon>
        <taxon>Dikarya</taxon>
        <taxon>Basidiomycota</taxon>
        <taxon>Agaricomycotina</taxon>
        <taxon>Agaricomycetes</taxon>
        <taxon>Agaricomycetidae</taxon>
        <taxon>Agaricales</taxon>
        <taxon>Marasmiineae</taxon>
        <taxon>Mycenaceae</taxon>
        <taxon>Mycena</taxon>
    </lineage>
</organism>
<evidence type="ECO:0000256" key="2">
    <source>
        <dbReference type="SAM" id="SignalP"/>
    </source>
</evidence>
<dbReference type="EMBL" id="JARJLG010000153">
    <property type="protein sequence ID" value="KAJ7735659.1"/>
    <property type="molecule type" value="Genomic_DNA"/>
</dbReference>
<dbReference type="AlphaFoldDB" id="A0AAD7I5M2"/>
<evidence type="ECO:0000313" key="3">
    <source>
        <dbReference type="EMBL" id="KAJ7735659.1"/>
    </source>
</evidence>
<evidence type="ECO:0000256" key="1">
    <source>
        <dbReference type="SAM" id="MobiDB-lite"/>
    </source>
</evidence>
<reference evidence="3" key="1">
    <citation type="submission" date="2023-03" db="EMBL/GenBank/DDBJ databases">
        <title>Massive genome expansion in bonnet fungi (Mycena s.s.) driven by repeated elements and novel gene families across ecological guilds.</title>
        <authorList>
            <consortium name="Lawrence Berkeley National Laboratory"/>
            <person name="Harder C.B."/>
            <person name="Miyauchi S."/>
            <person name="Viragh M."/>
            <person name="Kuo A."/>
            <person name="Thoen E."/>
            <person name="Andreopoulos B."/>
            <person name="Lu D."/>
            <person name="Skrede I."/>
            <person name="Drula E."/>
            <person name="Henrissat B."/>
            <person name="Morin E."/>
            <person name="Kohler A."/>
            <person name="Barry K."/>
            <person name="LaButti K."/>
            <person name="Morin E."/>
            <person name="Salamov A."/>
            <person name="Lipzen A."/>
            <person name="Mereny Z."/>
            <person name="Hegedus B."/>
            <person name="Baldrian P."/>
            <person name="Stursova M."/>
            <person name="Weitz H."/>
            <person name="Taylor A."/>
            <person name="Grigoriev I.V."/>
            <person name="Nagy L.G."/>
            <person name="Martin F."/>
            <person name="Kauserud H."/>
        </authorList>
    </citation>
    <scope>NUCLEOTIDE SEQUENCE</scope>
    <source>
        <strain evidence="3">CBHHK188m</strain>
    </source>
</reference>
<name>A0AAD7I5M2_9AGAR</name>
<feature type="compositionally biased region" description="Low complexity" evidence="1">
    <location>
        <begin position="82"/>
        <end position="101"/>
    </location>
</feature>
<sequence>MQIPVSILFAIALSLNVVAAPVPNVDDESALEMRAAKKVAAKPAAVKAAPKPPVKAAPKPVPVKAAPVPVKAAAKPAPPLKAPVKPSPVKAAPVPSKAAAKPAPPVKAPAKAAPVKAVPVPAKAAPKPVKAPAKAAPVKAAPVPAKAAPKPPVKAPTVKPVSKTAAKPVASAKPSKLPLCTPAQVEARELEERASVSHPSGTGTVSLFHGASSANANALASSKVDLSKTRGTGDFNHRPEVPGGFYMSDSLVAAAQFACFGIPGQKPAAVDVLQFKWSGAGVNVHQFPGETADWRNFQIYNSNPNPVVDTKSPFASLAAGIYKSAMITGPLNGPVDFDLTDSFQQYAVVSQEAADNNLSFQQHFKNILCKNIPKGNEVTPGLYAQGQAGNAKFNTRLAKLQDPEFQPGGGKCVIQ</sequence>
<feature type="signal peptide" evidence="2">
    <location>
        <begin position="1"/>
        <end position="19"/>
    </location>
</feature>
<protein>
    <submittedName>
        <fullName evidence="3">Uncharacterized protein</fullName>
    </submittedName>
</protein>
<proteinExistence type="predicted"/>
<accession>A0AAD7I5M2</accession>
<dbReference type="Proteomes" id="UP001215280">
    <property type="component" value="Unassembled WGS sequence"/>
</dbReference>